<accession>A0A6N8FFM4</accession>
<evidence type="ECO:0000313" key="2">
    <source>
        <dbReference type="EMBL" id="MUK88313.1"/>
    </source>
</evidence>
<dbReference type="Proteomes" id="UP000469125">
    <property type="component" value="Unassembled WGS sequence"/>
</dbReference>
<dbReference type="NCBIfam" id="TIGR00553">
    <property type="entry name" value="pabB"/>
    <property type="match status" value="1"/>
</dbReference>
<sequence>MNPLLFFEFMNANGEKEPLLFKEPIDIIVANNIDEVIPTLQNVQAAVHKGYYAAGYLSYEAAPAFEQAFQVNSDAKMPLLWFGIFKEPQYKSITSTSQFQTKEWIPQTDIASYNQSINQIKDYIEQGDTYQVNYTIRLKSEFDGDPIAYYNHLSTSQSANYSAFLNTGDYSILSASPELFFHLKDGKLTTKPMKGTVGRGTTDHEDTSNAEWLYHSEKNRAENVMIVDLLRNDLGRVAKAGTVQVPKLFTIEAYPTVFQMTSTVTAELEQDKNLIDIFKALFPCGSITGAPKVSTMNIINELETSPREVYCGTIGYITPEQEAIFNVPIRTVMIDNKSGTAQYGVGGGITWDSTNKEEYEEMLTKAKILTVNKEEFQLLETLGLENGEYIVLDNHLNRIKQSAAYFSYSISIEEIRKRLLEIAVTHAEGFWKVRLLVSKKGSFEVEIKESTNLNEPVSVSLSRSPVQKSDVFLYHKTTNRKVYEKSKEPFPNAFDVLLWNEDGEITEFTIGNVVVELDGKYYTPPVESGLLAGTYRQHLIDENIIEERKIKVEELKDCTNVWLINSVRKWVAVRLENLDFAKPLWQKP</sequence>
<dbReference type="Pfam" id="PF01063">
    <property type="entry name" value="Aminotran_4"/>
    <property type="match status" value="1"/>
</dbReference>
<dbReference type="InterPro" id="IPR019999">
    <property type="entry name" value="Anth_synth_I-like"/>
</dbReference>
<evidence type="ECO:0000259" key="1">
    <source>
        <dbReference type="Pfam" id="PF00425"/>
    </source>
</evidence>
<dbReference type="InterPro" id="IPR043131">
    <property type="entry name" value="BCAT-like_N"/>
</dbReference>
<dbReference type="Gene3D" id="3.30.470.10">
    <property type="match status" value="1"/>
</dbReference>
<evidence type="ECO:0000313" key="3">
    <source>
        <dbReference type="Proteomes" id="UP000469125"/>
    </source>
</evidence>
<dbReference type="Gene3D" id="3.20.10.10">
    <property type="entry name" value="D-amino Acid Aminotransferase, subunit A, domain 2"/>
    <property type="match status" value="1"/>
</dbReference>
<dbReference type="GO" id="GO:0009396">
    <property type="term" value="P:folic acid-containing compound biosynthetic process"/>
    <property type="evidence" value="ECO:0007669"/>
    <property type="project" value="InterPro"/>
</dbReference>
<dbReference type="SUPFAM" id="SSF56322">
    <property type="entry name" value="ADC synthase"/>
    <property type="match status" value="1"/>
</dbReference>
<dbReference type="PANTHER" id="PTHR11236">
    <property type="entry name" value="AMINOBENZOATE/ANTHRANILATE SYNTHASE"/>
    <property type="match status" value="1"/>
</dbReference>
<dbReference type="GO" id="GO:0046820">
    <property type="term" value="F:4-amino-4-deoxychorismate synthase activity"/>
    <property type="evidence" value="ECO:0007669"/>
    <property type="project" value="UniProtKB-EC"/>
</dbReference>
<dbReference type="Pfam" id="PF00425">
    <property type="entry name" value="Chorismate_bind"/>
    <property type="match status" value="1"/>
</dbReference>
<protein>
    <submittedName>
        <fullName evidence="2">Aminodeoxychorismate synthase component I</fullName>
        <ecNumber evidence="2">2.6.1.85</ecNumber>
    </submittedName>
</protein>
<feature type="domain" description="Chorismate-utilising enzyme C-terminal" evidence="1">
    <location>
        <begin position="112"/>
        <end position="365"/>
    </location>
</feature>
<keyword evidence="2" id="KW-0808">Transferase</keyword>
<dbReference type="InterPro" id="IPR043132">
    <property type="entry name" value="BCAT-like_C"/>
</dbReference>
<dbReference type="InterPro" id="IPR005802">
    <property type="entry name" value="ADC_synth_comp_1"/>
</dbReference>
<dbReference type="AlphaFoldDB" id="A0A6N8FFM4"/>
<dbReference type="InterPro" id="IPR015890">
    <property type="entry name" value="Chorismate_C"/>
</dbReference>
<dbReference type="EC" id="2.6.1.85" evidence="2"/>
<dbReference type="InterPro" id="IPR036038">
    <property type="entry name" value="Aminotransferase-like"/>
</dbReference>
<name>A0A6N8FFM4_9BACI</name>
<dbReference type="Gene3D" id="3.60.120.10">
    <property type="entry name" value="Anthranilate synthase"/>
    <property type="match status" value="1"/>
</dbReference>
<reference evidence="2 3" key="1">
    <citation type="submission" date="2019-11" db="EMBL/GenBank/DDBJ databases">
        <authorList>
            <person name="Li X."/>
        </authorList>
    </citation>
    <scope>NUCLEOTIDE SEQUENCE [LARGE SCALE GENOMIC DNA]</scope>
    <source>
        <strain evidence="2 3">L9</strain>
    </source>
</reference>
<dbReference type="PRINTS" id="PR00095">
    <property type="entry name" value="ANTSNTHASEI"/>
</dbReference>
<dbReference type="InterPro" id="IPR001544">
    <property type="entry name" value="Aminotrans_IV"/>
</dbReference>
<proteinExistence type="predicted"/>
<dbReference type="SUPFAM" id="SSF56752">
    <property type="entry name" value="D-aminoacid aminotransferase-like PLP-dependent enzymes"/>
    <property type="match status" value="1"/>
</dbReference>
<keyword evidence="2" id="KW-0032">Aminotransferase</keyword>
<gene>
    <name evidence="2" type="primary">pabB</name>
    <name evidence="2" type="ORF">GMD78_07920</name>
</gene>
<organism evidence="2 3">
    <name type="scientific">Ornithinibacillus caprae</name>
    <dbReference type="NCBI Taxonomy" id="2678566"/>
    <lineage>
        <taxon>Bacteria</taxon>
        <taxon>Bacillati</taxon>
        <taxon>Bacillota</taxon>
        <taxon>Bacilli</taxon>
        <taxon>Bacillales</taxon>
        <taxon>Bacillaceae</taxon>
        <taxon>Ornithinibacillus</taxon>
    </lineage>
</organism>
<dbReference type="GO" id="GO:0000162">
    <property type="term" value="P:L-tryptophan biosynthetic process"/>
    <property type="evidence" value="ECO:0007669"/>
    <property type="project" value="TreeGrafter"/>
</dbReference>
<dbReference type="PANTHER" id="PTHR11236:SF50">
    <property type="entry name" value="AMINODEOXYCHORISMATE SYNTHASE COMPONENT 1"/>
    <property type="match status" value="1"/>
</dbReference>
<dbReference type="InterPro" id="IPR005801">
    <property type="entry name" value="ADC_synthase"/>
</dbReference>
<keyword evidence="3" id="KW-1185">Reference proteome</keyword>
<dbReference type="EMBL" id="WOCA01000005">
    <property type="protein sequence ID" value="MUK88313.1"/>
    <property type="molecule type" value="Genomic_DNA"/>
</dbReference>
<comment type="caution">
    <text evidence="2">The sequence shown here is derived from an EMBL/GenBank/DDBJ whole genome shotgun (WGS) entry which is preliminary data.</text>
</comment>
<dbReference type="RefSeq" id="WP_155668307.1">
    <property type="nucleotide sequence ID" value="NZ_WOCA01000005.1"/>
</dbReference>